<dbReference type="AlphaFoldDB" id="A0A6A5WEP8"/>
<dbReference type="OrthoDB" id="5427593at2759"/>
<dbReference type="Proteomes" id="UP000799779">
    <property type="component" value="Unassembled WGS sequence"/>
</dbReference>
<dbReference type="GO" id="GO:0006040">
    <property type="term" value="P:amino sugar metabolic process"/>
    <property type="evidence" value="ECO:0007669"/>
    <property type="project" value="InterPro"/>
</dbReference>
<gene>
    <name evidence="2" type="ORF">P154DRAFT_435093</name>
</gene>
<dbReference type="GO" id="GO:0016773">
    <property type="term" value="F:phosphotransferase activity, alcohol group as acceptor"/>
    <property type="evidence" value="ECO:0007669"/>
    <property type="project" value="InterPro"/>
</dbReference>
<dbReference type="GO" id="GO:0009254">
    <property type="term" value="P:peptidoglycan turnover"/>
    <property type="evidence" value="ECO:0007669"/>
    <property type="project" value="InterPro"/>
</dbReference>
<protein>
    <submittedName>
        <fullName evidence="2">Uncharacterized protein</fullName>
    </submittedName>
</protein>
<accession>A0A6A5WEP8</accession>
<proteinExistence type="predicted"/>
<reference evidence="2" key="1">
    <citation type="journal article" date="2020" name="Stud. Mycol.">
        <title>101 Dothideomycetes genomes: a test case for predicting lifestyles and emergence of pathogens.</title>
        <authorList>
            <person name="Haridas S."/>
            <person name="Albert R."/>
            <person name="Binder M."/>
            <person name="Bloem J."/>
            <person name="Labutti K."/>
            <person name="Salamov A."/>
            <person name="Andreopoulos B."/>
            <person name="Baker S."/>
            <person name="Barry K."/>
            <person name="Bills G."/>
            <person name="Bluhm B."/>
            <person name="Cannon C."/>
            <person name="Castanera R."/>
            <person name="Culley D."/>
            <person name="Daum C."/>
            <person name="Ezra D."/>
            <person name="Gonzalez J."/>
            <person name="Henrissat B."/>
            <person name="Kuo A."/>
            <person name="Liang C."/>
            <person name="Lipzen A."/>
            <person name="Lutzoni F."/>
            <person name="Magnuson J."/>
            <person name="Mondo S."/>
            <person name="Nolan M."/>
            <person name="Ohm R."/>
            <person name="Pangilinan J."/>
            <person name="Park H.-J."/>
            <person name="Ramirez L."/>
            <person name="Alfaro M."/>
            <person name="Sun H."/>
            <person name="Tritt A."/>
            <person name="Yoshinaga Y."/>
            <person name="Zwiers L.-H."/>
            <person name="Turgeon B."/>
            <person name="Goodwin S."/>
            <person name="Spatafora J."/>
            <person name="Crous P."/>
            <person name="Grigoriev I."/>
        </authorList>
    </citation>
    <scope>NUCLEOTIDE SEQUENCE</scope>
    <source>
        <strain evidence="2">CBS 123094</strain>
    </source>
</reference>
<evidence type="ECO:0000313" key="3">
    <source>
        <dbReference type="Proteomes" id="UP000799779"/>
    </source>
</evidence>
<feature type="region of interest" description="Disordered" evidence="1">
    <location>
        <begin position="413"/>
        <end position="439"/>
    </location>
</feature>
<dbReference type="GO" id="GO:0005524">
    <property type="term" value="F:ATP binding"/>
    <property type="evidence" value="ECO:0007669"/>
    <property type="project" value="InterPro"/>
</dbReference>
<dbReference type="InterPro" id="IPR005338">
    <property type="entry name" value="Anhydro_N_Ac-Mur_kinase"/>
</dbReference>
<keyword evidence="3" id="KW-1185">Reference proteome</keyword>
<dbReference type="EMBL" id="ML977589">
    <property type="protein sequence ID" value="KAF2000350.1"/>
    <property type="molecule type" value="Genomic_DNA"/>
</dbReference>
<dbReference type="Pfam" id="PF03702">
    <property type="entry name" value="AnmK"/>
    <property type="match status" value="1"/>
</dbReference>
<dbReference type="Gene3D" id="3.30.420.40">
    <property type="match status" value="2"/>
</dbReference>
<organism evidence="2 3">
    <name type="scientific">Amniculicola lignicola CBS 123094</name>
    <dbReference type="NCBI Taxonomy" id="1392246"/>
    <lineage>
        <taxon>Eukaryota</taxon>
        <taxon>Fungi</taxon>
        <taxon>Dikarya</taxon>
        <taxon>Ascomycota</taxon>
        <taxon>Pezizomycotina</taxon>
        <taxon>Dothideomycetes</taxon>
        <taxon>Pleosporomycetidae</taxon>
        <taxon>Pleosporales</taxon>
        <taxon>Amniculicolaceae</taxon>
        <taxon>Amniculicola</taxon>
    </lineage>
</organism>
<dbReference type="PANTHER" id="PTHR30605">
    <property type="entry name" value="ANHYDRO-N-ACETYLMURAMIC ACID KINASE"/>
    <property type="match status" value="1"/>
</dbReference>
<evidence type="ECO:0000313" key="2">
    <source>
        <dbReference type="EMBL" id="KAF2000350.1"/>
    </source>
</evidence>
<evidence type="ECO:0000256" key="1">
    <source>
        <dbReference type="SAM" id="MobiDB-lite"/>
    </source>
</evidence>
<sequence length="439" mass="47847">MSLDLKVFALKSGSSLDRIDCALVHYTQHSADSSLHTELLRYHEIPIPPLIRNPFLALLGIGRPPDDDISPAEIYLGKIFSSAVKWFCKTHHFSTNKVDLVSLASETASVSSLRLARVIAAHTSVTTVTDFMISGKRVRTTDDSFTTLIDSIFIQHESKFRICINIGETTHASSLPPNGGHGHGRDAGIRTWDCGPASTVVNTAMLSYTNGISDTDTDGVWGARGNINYGLVKSFLHDNQYPTTPSHKFNDNIPPQDLKAQALIEHCVFVGMNKYDTIATLTRITSQNIINQYRQVLIRCMPQTQHIDEVVLCGRGATNPNILSHLQSELPGTHIKTLEDIGVPTVSKQTITLAYLGLEAILRRSVRISSGEETKIHAKIVPGEGWSAMAEKSAEFGGGSSAVVTKMIVGGKSKEGRQLSDGKWISLESPEASDKISFG</sequence>
<dbReference type="PANTHER" id="PTHR30605:SF0">
    <property type="entry name" value="ANHYDRO-N-ACETYLMURAMIC ACID KINASE"/>
    <property type="match status" value="1"/>
</dbReference>
<name>A0A6A5WEP8_9PLEO</name>